<dbReference type="KEGG" id="rrz:CS378_16330"/>
<dbReference type="EMBL" id="CCSD01000071">
    <property type="protein sequence ID" value="CDZ90000.1"/>
    <property type="molecule type" value="Genomic_DNA"/>
</dbReference>
<dbReference type="InterPro" id="IPR007553">
    <property type="entry name" value="2-thiour_desulf"/>
</dbReference>
<dbReference type="PANTHER" id="PTHR30087:SF1">
    <property type="entry name" value="HYPOTHETICAL CYTOSOLIC PROTEIN"/>
    <property type="match status" value="1"/>
</dbReference>
<proteinExistence type="predicted"/>
<evidence type="ECO:0000313" key="2">
    <source>
        <dbReference type="Proteomes" id="UP000042997"/>
    </source>
</evidence>
<name>A0A098BNY8_9NOCA</name>
<dbReference type="RefSeq" id="WP_010595489.1">
    <property type="nucleotide sequence ID" value="NZ_CP023714.1"/>
</dbReference>
<dbReference type="Proteomes" id="UP000042997">
    <property type="component" value="Unassembled WGS sequence"/>
</dbReference>
<dbReference type="eggNOG" id="COG1683">
    <property type="taxonomic scope" value="Bacteria"/>
</dbReference>
<dbReference type="AlphaFoldDB" id="A0A098BNY8"/>
<sequence length="153" mass="15529">MPDRPILVSACLAGVPCRYNAEARPDEDVVADVAAGRAIAVCAEVLGGLPTPRPPAEIVGGDGRDVLAGRARVVTDTGADMTDPFVRGAEIVAGIAAEHDVREAVLQARSPSCGCGAIYDGTHSGTVTDGDGVLAALLAARGITVRARRGSRT</sequence>
<organism evidence="1 2">
    <name type="scientific">Rhodococcus ruber</name>
    <dbReference type="NCBI Taxonomy" id="1830"/>
    <lineage>
        <taxon>Bacteria</taxon>
        <taxon>Bacillati</taxon>
        <taxon>Actinomycetota</taxon>
        <taxon>Actinomycetes</taxon>
        <taxon>Mycobacteriales</taxon>
        <taxon>Nocardiaceae</taxon>
        <taxon>Rhodococcus</taxon>
    </lineage>
</organism>
<dbReference type="PANTHER" id="PTHR30087">
    <property type="entry name" value="INNER MEMBRANE PROTEIN"/>
    <property type="match status" value="1"/>
</dbReference>
<gene>
    <name evidence="1" type="ORF">RHRU231_590059</name>
</gene>
<dbReference type="OrthoDB" id="495783at2"/>
<evidence type="ECO:0000313" key="1">
    <source>
        <dbReference type="EMBL" id="CDZ90000.1"/>
    </source>
</evidence>
<dbReference type="GeneID" id="66833563"/>
<protein>
    <submittedName>
        <fullName evidence="1">Uncharacterized protein</fullName>
    </submittedName>
</protein>
<reference evidence="1 2" key="1">
    <citation type="journal article" date="2014" name="Genome Announc.">
        <title>Draft Genome Sequence of Propane- and Butane-Oxidizing Actinobacterium Rhodococcus ruber IEGM 231.</title>
        <authorList>
            <person name="Ivshina I.B."/>
            <person name="Kuyukina M.S."/>
            <person name="Krivoruchko A.V."/>
            <person name="Barbe V."/>
            <person name="Fischer C."/>
        </authorList>
    </citation>
    <scope>NUCLEOTIDE SEQUENCE [LARGE SCALE GENOMIC DNA]</scope>
</reference>
<dbReference type="Pfam" id="PF04463">
    <property type="entry name" value="2-thiour_desulf"/>
    <property type="match status" value="1"/>
</dbReference>
<accession>A0A098BNY8</accession>